<evidence type="ECO:0000259" key="13">
    <source>
        <dbReference type="Pfam" id="PF08263"/>
    </source>
</evidence>
<dbReference type="EMBL" id="JAAMPC010000005">
    <property type="protein sequence ID" value="KAG2313037.1"/>
    <property type="molecule type" value="Genomic_DNA"/>
</dbReference>
<evidence type="ECO:0000256" key="8">
    <source>
        <dbReference type="ARBA" id="ARBA00022989"/>
    </source>
</evidence>
<keyword evidence="6 12" id="KW-0732">Signal</keyword>
<name>A0A8X7VKN6_BRACI</name>
<dbReference type="Gene3D" id="3.80.10.10">
    <property type="entry name" value="Ribonuclease Inhibitor"/>
    <property type="match status" value="1"/>
</dbReference>
<evidence type="ECO:0000256" key="3">
    <source>
        <dbReference type="ARBA" id="ARBA00009592"/>
    </source>
</evidence>
<dbReference type="InterPro" id="IPR001611">
    <property type="entry name" value="Leu-rich_rpt"/>
</dbReference>
<dbReference type="FunFam" id="3.80.10.10:FF:000041">
    <property type="entry name" value="LRR receptor-like serine/threonine-protein kinase ERECTA"/>
    <property type="match status" value="1"/>
</dbReference>
<evidence type="ECO:0000256" key="11">
    <source>
        <dbReference type="ARBA" id="ARBA00038043"/>
    </source>
</evidence>
<evidence type="ECO:0000256" key="5">
    <source>
        <dbReference type="ARBA" id="ARBA00022692"/>
    </source>
</evidence>
<keyword evidence="15" id="KW-1185">Reference proteome</keyword>
<organism evidence="14 15">
    <name type="scientific">Brassica carinata</name>
    <name type="common">Ethiopian mustard</name>
    <name type="synonym">Abyssinian cabbage</name>
    <dbReference type="NCBI Taxonomy" id="52824"/>
    <lineage>
        <taxon>Eukaryota</taxon>
        <taxon>Viridiplantae</taxon>
        <taxon>Streptophyta</taxon>
        <taxon>Embryophyta</taxon>
        <taxon>Tracheophyta</taxon>
        <taxon>Spermatophyta</taxon>
        <taxon>Magnoliopsida</taxon>
        <taxon>eudicotyledons</taxon>
        <taxon>Gunneridae</taxon>
        <taxon>Pentapetalae</taxon>
        <taxon>rosids</taxon>
        <taxon>malvids</taxon>
        <taxon>Brassicales</taxon>
        <taxon>Brassicaceae</taxon>
        <taxon>Brassiceae</taxon>
        <taxon>Brassica</taxon>
    </lineage>
</organism>
<evidence type="ECO:0000313" key="14">
    <source>
        <dbReference type="EMBL" id="KAG2313037.1"/>
    </source>
</evidence>
<dbReference type="InterPro" id="IPR032675">
    <property type="entry name" value="LRR_dom_sf"/>
</dbReference>
<evidence type="ECO:0000256" key="1">
    <source>
        <dbReference type="ARBA" id="ARBA00004196"/>
    </source>
</evidence>
<dbReference type="Pfam" id="PF08263">
    <property type="entry name" value="LRRNT_2"/>
    <property type="match status" value="1"/>
</dbReference>
<keyword evidence="10" id="KW-0325">Glycoprotein</keyword>
<evidence type="ECO:0000256" key="9">
    <source>
        <dbReference type="ARBA" id="ARBA00023136"/>
    </source>
</evidence>
<dbReference type="AlphaFoldDB" id="A0A8X7VKN6"/>
<dbReference type="GO" id="GO:0016020">
    <property type="term" value="C:membrane"/>
    <property type="evidence" value="ECO:0007669"/>
    <property type="project" value="UniProtKB-SubCell"/>
</dbReference>
<comment type="caution">
    <text evidence="14">The sequence shown here is derived from an EMBL/GenBank/DDBJ whole genome shotgun (WGS) entry which is preliminary data.</text>
</comment>
<dbReference type="InterPro" id="IPR013210">
    <property type="entry name" value="LRR_N_plant-typ"/>
</dbReference>
<comment type="subcellular location">
    <subcellularLocation>
        <location evidence="1">Cell envelope</location>
    </subcellularLocation>
    <subcellularLocation>
        <location evidence="2">Membrane</location>
        <topology evidence="2">Single-pass type I membrane protein</topology>
    </subcellularLocation>
</comment>
<keyword evidence="8" id="KW-1133">Transmembrane helix</keyword>
<evidence type="ECO:0000313" key="15">
    <source>
        <dbReference type="Proteomes" id="UP000886595"/>
    </source>
</evidence>
<accession>A0A8X7VKN6</accession>
<comment type="similarity">
    <text evidence="3">Belongs to the RLP family.</text>
</comment>
<keyword evidence="9" id="KW-0472">Membrane</keyword>
<keyword evidence="7" id="KW-0677">Repeat</keyword>
<evidence type="ECO:0000256" key="4">
    <source>
        <dbReference type="ARBA" id="ARBA00022614"/>
    </source>
</evidence>
<protein>
    <recommendedName>
        <fullName evidence="13">Leucine-rich repeat-containing N-terminal plant-type domain-containing protein</fullName>
    </recommendedName>
</protein>
<dbReference type="SUPFAM" id="SSF52058">
    <property type="entry name" value="L domain-like"/>
    <property type="match status" value="1"/>
</dbReference>
<dbReference type="PANTHER" id="PTHR48059:SF19">
    <property type="entry name" value="RECEPTOR-LIKE PROTEIN KINASE 5"/>
    <property type="match status" value="1"/>
</dbReference>
<sequence length="200" mass="22186">MNPIFIFAALIFLCFSNPTRAAMCHPDDEAGLLSFKSGITEDPSGILSTWKKGTDCCAWNSIYCNLDNRVTTISIGPENPGNFLSGTISPSLAKLQHLTDFELSNLLNITGPFPQFLFQLPNLKYIFIDNTGLSGPLPVKIGSLRKLEGLRIPRNRFTGPIPSSISKLTRLRDVDFSWNEISGSPARFLNKAKYLREFIA</sequence>
<dbReference type="PANTHER" id="PTHR48059">
    <property type="entry name" value="POLYGALACTURONASE INHIBITOR 1"/>
    <property type="match status" value="1"/>
</dbReference>
<dbReference type="InterPro" id="IPR051848">
    <property type="entry name" value="PGIP"/>
</dbReference>
<proteinExistence type="inferred from homology"/>
<comment type="similarity">
    <text evidence="11">Belongs to the polygalacturonase-inhibiting protein family.</text>
</comment>
<feature type="chain" id="PRO_5036483111" description="Leucine-rich repeat-containing N-terminal plant-type domain-containing protein" evidence="12">
    <location>
        <begin position="22"/>
        <end position="200"/>
    </location>
</feature>
<feature type="signal peptide" evidence="12">
    <location>
        <begin position="1"/>
        <end position="21"/>
    </location>
</feature>
<gene>
    <name evidence="14" type="ORF">Bca52824_024594</name>
</gene>
<dbReference type="OrthoDB" id="676979at2759"/>
<dbReference type="Proteomes" id="UP000886595">
    <property type="component" value="Unassembled WGS sequence"/>
</dbReference>
<keyword evidence="5" id="KW-0812">Transmembrane</keyword>
<dbReference type="Pfam" id="PF00560">
    <property type="entry name" value="LRR_1"/>
    <property type="match status" value="1"/>
</dbReference>
<evidence type="ECO:0000256" key="7">
    <source>
        <dbReference type="ARBA" id="ARBA00022737"/>
    </source>
</evidence>
<evidence type="ECO:0000256" key="10">
    <source>
        <dbReference type="ARBA" id="ARBA00023180"/>
    </source>
</evidence>
<reference evidence="14 15" key="1">
    <citation type="submission" date="2020-02" db="EMBL/GenBank/DDBJ databases">
        <authorList>
            <person name="Ma Q."/>
            <person name="Huang Y."/>
            <person name="Song X."/>
            <person name="Pei D."/>
        </authorList>
    </citation>
    <scope>NUCLEOTIDE SEQUENCE [LARGE SCALE GENOMIC DNA]</scope>
    <source>
        <strain evidence="14">Sxm20200214</strain>
        <tissue evidence="14">Leaf</tissue>
    </source>
</reference>
<keyword evidence="4" id="KW-0433">Leucine-rich repeat</keyword>
<evidence type="ECO:0000256" key="12">
    <source>
        <dbReference type="SAM" id="SignalP"/>
    </source>
</evidence>
<evidence type="ECO:0000256" key="2">
    <source>
        <dbReference type="ARBA" id="ARBA00004479"/>
    </source>
</evidence>
<feature type="domain" description="Leucine-rich repeat-containing N-terminal plant-type" evidence="13">
    <location>
        <begin position="25"/>
        <end position="65"/>
    </location>
</feature>
<evidence type="ECO:0000256" key="6">
    <source>
        <dbReference type="ARBA" id="ARBA00022729"/>
    </source>
</evidence>